<keyword evidence="11" id="KW-1133">Transmembrane helix</keyword>
<organism evidence="16 17">
    <name type="scientific">Acipenser oxyrinchus oxyrinchus</name>
    <dbReference type="NCBI Taxonomy" id="40147"/>
    <lineage>
        <taxon>Eukaryota</taxon>
        <taxon>Metazoa</taxon>
        <taxon>Chordata</taxon>
        <taxon>Craniata</taxon>
        <taxon>Vertebrata</taxon>
        <taxon>Euteleostomi</taxon>
        <taxon>Actinopterygii</taxon>
        <taxon>Chondrostei</taxon>
        <taxon>Acipenseriformes</taxon>
        <taxon>Acipenseridae</taxon>
        <taxon>Acipenser</taxon>
    </lineage>
</organism>
<comment type="subcellular location">
    <subcellularLocation>
        <location evidence="2">Endoplasmic reticulum membrane</location>
        <topology evidence="2">Single-pass type I membrane protein</topology>
    </subcellularLocation>
</comment>
<feature type="chain" id="PRO_5042088090" description="Translocon-associated protein subunit delta" evidence="15">
    <location>
        <begin position="20"/>
        <end position="169"/>
    </location>
</feature>
<keyword evidence="9" id="KW-0256">Endoplasmic reticulum</keyword>
<keyword evidence="12" id="KW-0472">Membrane</keyword>
<dbReference type="EMBL" id="JAGXEW010000052">
    <property type="protein sequence ID" value="KAK1151385.1"/>
    <property type="molecule type" value="Genomic_DNA"/>
</dbReference>
<evidence type="ECO:0000256" key="5">
    <source>
        <dbReference type="ARBA" id="ARBA00014387"/>
    </source>
</evidence>
<evidence type="ECO:0000256" key="8">
    <source>
        <dbReference type="ARBA" id="ARBA00022729"/>
    </source>
</evidence>
<dbReference type="AlphaFoldDB" id="A0AAD8CII2"/>
<evidence type="ECO:0000256" key="15">
    <source>
        <dbReference type="SAM" id="SignalP"/>
    </source>
</evidence>
<feature type="signal peptide" evidence="15">
    <location>
        <begin position="1"/>
        <end position="19"/>
    </location>
</feature>
<keyword evidence="17" id="KW-1185">Reference proteome</keyword>
<sequence length="169" mass="18282">MDKIAALIVAALTVSMCAGETCVDPSISPAYYSTSDAVIASESVFIVEISLSCKNGAQNVALYADVNGKQFPVTRGQDVGRYQVSWSIEHKNARSGTYEVKFFDEESYSVLRKAQRNNEDVSAIKPLFSVNVDHRGAWNGPWVSTEVVAAAVGALVYYLAFSAKNSIQA</sequence>
<proteinExistence type="inferred from homology"/>
<comment type="caution">
    <text evidence="16">The sequence shown here is derived from an EMBL/GenBank/DDBJ whole genome shotgun (WGS) entry which is preliminary data.</text>
</comment>
<dbReference type="InterPro" id="IPR008855">
    <property type="entry name" value="TRAP-delta"/>
</dbReference>
<keyword evidence="8 15" id="KW-0732">Signal</keyword>
<evidence type="ECO:0000256" key="12">
    <source>
        <dbReference type="ARBA" id="ARBA00023136"/>
    </source>
</evidence>
<evidence type="ECO:0000256" key="13">
    <source>
        <dbReference type="ARBA" id="ARBA00023157"/>
    </source>
</evidence>
<evidence type="ECO:0000256" key="9">
    <source>
        <dbReference type="ARBA" id="ARBA00022824"/>
    </source>
</evidence>
<dbReference type="Pfam" id="PF05404">
    <property type="entry name" value="TRAP-delta"/>
    <property type="match status" value="1"/>
</dbReference>
<keyword evidence="7" id="KW-0812">Transmembrane</keyword>
<evidence type="ECO:0000313" key="17">
    <source>
        <dbReference type="Proteomes" id="UP001230051"/>
    </source>
</evidence>
<evidence type="ECO:0000256" key="4">
    <source>
        <dbReference type="ARBA" id="ARBA00011819"/>
    </source>
</evidence>
<evidence type="ECO:0000256" key="11">
    <source>
        <dbReference type="ARBA" id="ARBA00022989"/>
    </source>
</evidence>
<evidence type="ECO:0000256" key="2">
    <source>
        <dbReference type="ARBA" id="ARBA00004115"/>
    </source>
</evidence>
<comment type="subunit">
    <text evidence="4">Heterotetramer of TRAP-alpha, TRAP-beta, TRAP-delta and TRAP-gamma.</text>
</comment>
<evidence type="ECO:0000256" key="7">
    <source>
        <dbReference type="ARBA" id="ARBA00022692"/>
    </source>
</evidence>
<accession>A0AAD8CII2</accession>
<keyword evidence="13" id="KW-1015">Disulfide bond</keyword>
<reference evidence="16" key="1">
    <citation type="submission" date="2022-02" db="EMBL/GenBank/DDBJ databases">
        <title>Atlantic sturgeon de novo genome assembly.</title>
        <authorList>
            <person name="Stock M."/>
            <person name="Klopp C."/>
            <person name="Guiguen Y."/>
            <person name="Cabau C."/>
            <person name="Parinello H."/>
            <person name="Santidrian Yebra-Pimentel E."/>
            <person name="Kuhl H."/>
            <person name="Dirks R.P."/>
            <person name="Guessner J."/>
            <person name="Wuertz S."/>
            <person name="Du K."/>
            <person name="Schartl M."/>
        </authorList>
    </citation>
    <scope>NUCLEOTIDE SEQUENCE</scope>
    <source>
        <strain evidence="16">STURGEONOMICS-FGT-2020</strain>
        <tissue evidence="16">Whole blood</tissue>
    </source>
</reference>
<keyword evidence="6" id="KW-1017">Isopeptide bond</keyword>
<comment type="similarity">
    <text evidence="3">Belongs to the TRAP-delta family.</text>
</comment>
<evidence type="ECO:0000256" key="14">
    <source>
        <dbReference type="ARBA" id="ARBA00031791"/>
    </source>
</evidence>
<dbReference type="PANTHER" id="PTHR12731:SF1">
    <property type="entry name" value="TRANSLOCON-ASSOCIATED PROTEIN SUBUNIT DELTA"/>
    <property type="match status" value="1"/>
</dbReference>
<dbReference type="PANTHER" id="PTHR12731">
    <property type="entry name" value="TRANSLOCON-ASSOCIATED PROTEIN, DELTA SUBUNIT"/>
    <property type="match status" value="1"/>
</dbReference>
<evidence type="ECO:0000256" key="6">
    <source>
        <dbReference type="ARBA" id="ARBA00022499"/>
    </source>
</evidence>
<evidence type="ECO:0000256" key="1">
    <source>
        <dbReference type="ARBA" id="ARBA00002838"/>
    </source>
</evidence>
<evidence type="ECO:0000313" key="16">
    <source>
        <dbReference type="EMBL" id="KAK1151385.1"/>
    </source>
</evidence>
<protein>
    <recommendedName>
        <fullName evidence="5">Translocon-associated protein subunit delta</fullName>
    </recommendedName>
    <alternativeName>
        <fullName evidence="14">Signal sequence receptor subunit delta</fullName>
    </alternativeName>
</protein>
<name>A0AAD8CII2_ACIOX</name>
<dbReference type="Proteomes" id="UP001230051">
    <property type="component" value="Unassembled WGS sequence"/>
</dbReference>
<comment type="function">
    <text evidence="1">TRAP proteins are part of a complex whose function is to bind calcium to the ER membrane and thereby regulate the retention of ER resident proteins.</text>
</comment>
<dbReference type="GO" id="GO:0005789">
    <property type="term" value="C:endoplasmic reticulum membrane"/>
    <property type="evidence" value="ECO:0007669"/>
    <property type="project" value="UniProtKB-SubCell"/>
</dbReference>
<evidence type="ECO:0000256" key="10">
    <source>
        <dbReference type="ARBA" id="ARBA00022843"/>
    </source>
</evidence>
<keyword evidence="10" id="KW-0832">Ubl conjugation</keyword>
<gene>
    <name evidence="16" type="primary">SSR4</name>
    <name evidence="16" type="ORF">AOXY_G32596</name>
</gene>
<evidence type="ECO:0000256" key="3">
    <source>
        <dbReference type="ARBA" id="ARBA00009294"/>
    </source>
</evidence>